<dbReference type="FunCoup" id="A0A1B7MJX4">
    <property type="interactions" value="62"/>
</dbReference>
<evidence type="ECO:0000313" key="6">
    <source>
        <dbReference type="Proteomes" id="UP000092154"/>
    </source>
</evidence>
<dbReference type="InterPro" id="IPR022257">
    <property type="entry name" value="PHM7_ext"/>
</dbReference>
<keyword evidence="6" id="KW-1185">Reference proteome</keyword>
<dbReference type="InParanoid" id="A0A1B7MJX4"/>
<organism evidence="5 6">
    <name type="scientific">Rhizopogon vinicolor AM-OR11-026</name>
    <dbReference type="NCBI Taxonomy" id="1314800"/>
    <lineage>
        <taxon>Eukaryota</taxon>
        <taxon>Fungi</taxon>
        <taxon>Dikarya</taxon>
        <taxon>Basidiomycota</taxon>
        <taxon>Agaricomycotina</taxon>
        <taxon>Agaricomycetes</taxon>
        <taxon>Agaricomycetidae</taxon>
        <taxon>Boletales</taxon>
        <taxon>Suillineae</taxon>
        <taxon>Rhizopogonaceae</taxon>
        <taxon>Rhizopogon</taxon>
    </lineage>
</organism>
<dbReference type="OrthoDB" id="1076608at2759"/>
<evidence type="ECO:0000259" key="4">
    <source>
        <dbReference type="Pfam" id="PF12621"/>
    </source>
</evidence>
<feature type="non-terminal residue" evidence="5">
    <location>
        <position position="1"/>
    </location>
</feature>
<feature type="transmembrane region" description="Helical" evidence="2">
    <location>
        <begin position="149"/>
        <end position="174"/>
    </location>
</feature>
<evidence type="ECO:0000313" key="5">
    <source>
        <dbReference type="EMBL" id="OAX32894.1"/>
    </source>
</evidence>
<dbReference type="EMBL" id="KV448887">
    <property type="protein sequence ID" value="OAX32894.1"/>
    <property type="molecule type" value="Genomic_DNA"/>
</dbReference>
<reference evidence="5 6" key="1">
    <citation type="submission" date="2016-06" db="EMBL/GenBank/DDBJ databases">
        <title>Comparative genomics of the ectomycorrhizal sister species Rhizopogon vinicolor and Rhizopogon vesiculosus (Basidiomycota: Boletales) reveals a divergence of the mating type B locus.</title>
        <authorList>
            <consortium name="DOE Joint Genome Institute"/>
            <person name="Mujic A.B."/>
            <person name="Kuo A."/>
            <person name="Tritt A."/>
            <person name="Lipzen A."/>
            <person name="Chen C."/>
            <person name="Johnson J."/>
            <person name="Sharma A."/>
            <person name="Barry K."/>
            <person name="Grigoriev I.V."/>
            <person name="Spatafora J.W."/>
        </authorList>
    </citation>
    <scope>NUCLEOTIDE SEQUENCE [LARGE SCALE GENOMIC DNA]</scope>
    <source>
        <strain evidence="5 6">AM-OR11-026</strain>
    </source>
</reference>
<dbReference type="InterPro" id="IPR045122">
    <property type="entry name" value="Csc1-like"/>
</dbReference>
<feature type="domain" description="10TM putative phosphate transporter extracellular tail" evidence="4">
    <location>
        <begin position="421"/>
        <end position="509"/>
    </location>
</feature>
<dbReference type="PANTHER" id="PTHR13018:SF143">
    <property type="entry name" value="CSC1_OSCA1-LIKE 7TM REGION DOMAIN-CONTAINING PROTEIN"/>
    <property type="match status" value="1"/>
</dbReference>
<dbReference type="Pfam" id="PF02714">
    <property type="entry name" value="RSN1_7TM"/>
    <property type="match status" value="1"/>
</dbReference>
<proteinExistence type="predicted"/>
<keyword evidence="2" id="KW-0472">Membrane</keyword>
<feature type="region of interest" description="Disordered" evidence="1">
    <location>
        <begin position="482"/>
        <end position="502"/>
    </location>
</feature>
<feature type="domain" description="CSC1/OSCA1-like 7TM region" evidence="3">
    <location>
        <begin position="55"/>
        <end position="328"/>
    </location>
</feature>
<dbReference type="PANTHER" id="PTHR13018">
    <property type="entry name" value="PROBABLE MEMBRANE PROTEIN DUF221-RELATED"/>
    <property type="match status" value="1"/>
</dbReference>
<keyword evidence="2" id="KW-0812">Transmembrane</keyword>
<evidence type="ECO:0000259" key="3">
    <source>
        <dbReference type="Pfam" id="PF02714"/>
    </source>
</evidence>
<feature type="transmembrane region" description="Helical" evidence="2">
    <location>
        <begin position="243"/>
        <end position="263"/>
    </location>
</feature>
<protein>
    <submittedName>
        <fullName evidence="5">DUF221-domain-containing protein</fullName>
    </submittedName>
</protein>
<feature type="transmembrane region" description="Helical" evidence="2">
    <location>
        <begin position="194"/>
        <end position="222"/>
    </location>
</feature>
<evidence type="ECO:0000256" key="1">
    <source>
        <dbReference type="SAM" id="MobiDB-lite"/>
    </source>
</evidence>
<keyword evidence="2" id="KW-1133">Transmembrane helix</keyword>
<sequence length="513" mass="55788">AFVTFNQQIAAHLAVNVLTHDEPYCMADRYLEVSPPDVIWGNLGLNPYEKRIRMAISYAATATLIIFWSLPVAVVGIISNIEGLCYSESWLAWLCTLPPTIVGIMQGILPAVLLTLLMMILPIILRLLGRLEGIPTYTGLELSLMTRYFIFQVIHSFLIVTLSSGIMAALPSILSNPSSVAGLLGQYLPQASTFFLTYIILQGLSGVAGGFLNAFGLALYYVKLSLLASTPRSVYNIKYAPSTIAWGAVFPGVTLLVVITLAYSIISPVINGLACFTFFLFYLLYKYHFLYRHTQPPSADTGGLFFPKALQHVFVGMYVQQICLCALFFLAQDNGKPSAVPEGALMIVLIVITAGVHMIMNDSFGPLTKALPLIQAHRTFRNPEPSLALEGVNAGSGSKRKETADSGYAPSPIDEKSPVSSSSQSDIEHTSESDYDDAIFARLPDGTEDYGFAHPAISRPQRIVWIPDDSLGLGREEVQANKDAGVKATTQNARMDEGGKVDVTGSPVDLLKF</sequence>
<dbReference type="InterPro" id="IPR003864">
    <property type="entry name" value="CSC1/OSCA1-like_7TM"/>
</dbReference>
<dbReference type="STRING" id="1314800.A0A1B7MJX4"/>
<dbReference type="Pfam" id="PF12621">
    <property type="entry name" value="PHM7_ext"/>
    <property type="match status" value="1"/>
</dbReference>
<dbReference type="GO" id="GO:0005886">
    <property type="term" value="C:plasma membrane"/>
    <property type="evidence" value="ECO:0007669"/>
    <property type="project" value="TreeGrafter"/>
</dbReference>
<feature type="region of interest" description="Disordered" evidence="1">
    <location>
        <begin position="385"/>
        <end position="436"/>
    </location>
</feature>
<dbReference type="Proteomes" id="UP000092154">
    <property type="component" value="Unassembled WGS sequence"/>
</dbReference>
<dbReference type="GO" id="GO:0005227">
    <property type="term" value="F:calcium-activated cation channel activity"/>
    <property type="evidence" value="ECO:0007669"/>
    <property type="project" value="InterPro"/>
</dbReference>
<feature type="transmembrane region" description="Helical" evidence="2">
    <location>
        <begin position="309"/>
        <end position="331"/>
    </location>
</feature>
<evidence type="ECO:0000256" key="2">
    <source>
        <dbReference type="SAM" id="Phobius"/>
    </source>
</evidence>
<name>A0A1B7MJX4_9AGAM</name>
<dbReference type="AlphaFoldDB" id="A0A1B7MJX4"/>
<feature type="transmembrane region" description="Helical" evidence="2">
    <location>
        <begin position="101"/>
        <end position="128"/>
    </location>
</feature>
<feature type="transmembrane region" description="Helical" evidence="2">
    <location>
        <begin position="343"/>
        <end position="360"/>
    </location>
</feature>
<feature type="transmembrane region" description="Helical" evidence="2">
    <location>
        <begin position="269"/>
        <end position="288"/>
    </location>
</feature>
<gene>
    <name evidence="5" type="ORF">K503DRAFT_701320</name>
</gene>
<feature type="transmembrane region" description="Helical" evidence="2">
    <location>
        <begin position="55"/>
        <end position="81"/>
    </location>
</feature>
<accession>A0A1B7MJX4</accession>